<dbReference type="PANTHER" id="PTHR23407:SF1">
    <property type="entry name" value="5-FORMYLTETRAHYDROFOLATE CYCLO-LIGASE"/>
    <property type="match status" value="1"/>
</dbReference>
<comment type="cofactor">
    <cofactor evidence="5">
        <name>Mg(2+)</name>
        <dbReference type="ChEBI" id="CHEBI:18420"/>
    </cofactor>
</comment>
<evidence type="ECO:0000256" key="3">
    <source>
        <dbReference type="ARBA" id="ARBA00022840"/>
    </source>
</evidence>
<organism evidence="6 7">
    <name type="scientific">Marilutibacter penaei</name>
    <dbReference type="NCBI Taxonomy" id="2759900"/>
    <lineage>
        <taxon>Bacteria</taxon>
        <taxon>Pseudomonadati</taxon>
        <taxon>Pseudomonadota</taxon>
        <taxon>Gammaproteobacteria</taxon>
        <taxon>Lysobacterales</taxon>
        <taxon>Lysobacteraceae</taxon>
        <taxon>Marilutibacter</taxon>
    </lineage>
</organism>
<dbReference type="InterPro" id="IPR024185">
    <property type="entry name" value="FTHF_cligase-like_sf"/>
</dbReference>
<protein>
    <recommendedName>
        <fullName evidence="5">5-formyltetrahydrofolate cyclo-ligase</fullName>
        <ecNumber evidence="5">6.3.3.2</ecNumber>
    </recommendedName>
</protein>
<dbReference type="PANTHER" id="PTHR23407">
    <property type="entry name" value="ATPASE INHIBITOR/5-FORMYLTETRAHYDROFOLATE CYCLO-LIGASE"/>
    <property type="match status" value="1"/>
</dbReference>
<dbReference type="EMBL" id="JACHTE010000004">
    <property type="protein sequence ID" value="MBB1088329.1"/>
    <property type="molecule type" value="Genomic_DNA"/>
</dbReference>
<dbReference type="GO" id="GO:0009396">
    <property type="term" value="P:folic acid-containing compound biosynthetic process"/>
    <property type="evidence" value="ECO:0007669"/>
    <property type="project" value="TreeGrafter"/>
</dbReference>
<dbReference type="GO" id="GO:0046872">
    <property type="term" value="F:metal ion binding"/>
    <property type="evidence" value="ECO:0007669"/>
    <property type="project" value="UniProtKB-KW"/>
</dbReference>
<dbReference type="RefSeq" id="WP_182669093.1">
    <property type="nucleotide sequence ID" value="NZ_JACHTE010000004.1"/>
</dbReference>
<dbReference type="Pfam" id="PF01812">
    <property type="entry name" value="5-FTHF_cyc-lig"/>
    <property type="match status" value="1"/>
</dbReference>
<feature type="binding site" evidence="4">
    <location>
        <begin position="137"/>
        <end position="145"/>
    </location>
    <ligand>
        <name>ATP</name>
        <dbReference type="ChEBI" id="CHEBI:30616"/>
    </ligand>
</feature>
<comment type="similarity">
    <text evidence="1 5">Belongs to the 5-formyltetrahydrofolate cyclo-ligase family.</text>
</comment>
<comment type="caution">
    <text evidence="6">The sequence shown here is derived from an EMBL/GenBank/DDBJ whole genome shotgun (WGS) entry which is preliminary data.</text>
</comment>
<dbReference type="PIRSF" id="PIRSF006806">
    <property type="entry name" value="FTHF_cligase"/>
    <property type="match status" value="1"/>
</dbReference>
<sequence length="203" mass="22376">MTDDPMAQRRQLRDRLRQARRAVTPASRNHAADGLARQLTSLAFAPSSGPVAGYWASDGEVSLEPWRARLPGSCTYCLPVLGDDGQLRFAPYGDGTPLRPNRFGIPEPDLPVSRWLRPIDMALVVLPLVGFDLEGERLGMGGGWYDRSFAFRHGRPGSPWMVGAAFDLQAVPRLPAQAWDVPLDAVCTESITLDFRPSHRSPE</sequence>
<keyword evidence="6" id="KW-0436">Ligase</keyword>
<dbReference type="GO" id="GO:0005524">
    <property type="term" value="F:ATP binding"/>
    <property type="evidence" value="ECO:0007669"/>
    <property type="project" value="UniProtKB-KW"/>
</dbReference>
<evidence type="ECO:0000313" key="7">
    <source>
        <dbReference type="Proteomes" id="UP000552587"/>
    </source>
</evidence>
<dbReference type="NCBIfam" id="TIGR02727">
    <property type="entry name" value="MTHFS_bact"/>
    <property type="match status" value="1"/>
</dbReference>
<dbReference type="EC" id="6.3.3.2" evidence="5"/>
<accession>A0A7W3U3P2</accession>
<dbReference type="AlphaFoldDB" id="A0A7W3U3P2"/>
<evidence type="ECO:0000256" key="4">
    <source>
        <dbReference type="PIRSR" id="PIRSR006806-1"/>
    </source>
</evidence>
<name>A0A7W3U3P2_9GAMM</name>
<feature type="binding site" evidence="4">
    <location>
        <begin position="9"/>
        <end position="13"/>
    </location>
    <ligand>
        <name>ATP</name>
        <dbReference type="ChEBI" id="CHEBI:30616"/>
    </ligand>
</feature>
<keyword evidence="5" id="KW-0479">Metal-binding</keyword>
<dbReference type="GO" id="GO:0030272">
    <property type="term" value="F:5-formyltetrahydrofolate cyclo-ligase activity"/>
    <property type="evidence" value="ECO:0007669"/>
    <property type="project" value="UniProtKB-EC"/>
</dbReference>
<evidence type="ECO:0000313" key="6">
    <source>
        <dbReference type="EMBL" id="MBB1088329.1"/>
    </source>
</evidence>
<dbReference type="GO" id="GO:0035999">
    <property type="term" value="P:tetrahydrofolate interconversion"/>
    <property type="evidence" value="ECO:0007669"/>
    <property type="project" value="TreeGrafter"/>
</dbReference>
<feature type="binding site" evidence="4">
    <location>
        <position position="60"/>
    </location>
    <ligand>
        <name>substrate</name>
    </ligand>
</feature>
<dbReference type="InterPro" id="IPR037171">
    <property type="entry name" value="NagB/RpiA_transferase-like"/>
</dbReference>
<gene>
    <name evidence="6" type="ORF">H4F99_07465</name>
</gene>
<keyword evidence="7" id="KW-1185">Reference proteome</keyword>
<keyword evidence="2 4" id="KW-0547">Nucleotide-binding</keyword>
<keyword evidence="3 4" id="KW-0067">ATP-binding</keyword>
<evidence type="ECO:0000256" key="2">
    <source>
        <dbReference type="ARBA" id="ARBA00022741"/>
    </source>
</evidence>
<keyword evidence="5" id="KW-0460">Magnesium</keyword>
<reference evidence="6 7" key="1">
    <citation type="submission" date="2020-07" db="EMBL/GenBank/DDBJ databases">
        <authorList>
            <person name="Xu S."/>
            <person name="Li A."/>
        </authorList>
    </citation>
    <scope>NUCLEOTIDE SEQUENCE [LARGE SCALE GENOMIC DNA]</scope>
    <source>
        <strain evidence="6 7">SG-8</strain>
    </source>
</reference>
<proteinExistence type="inferred from homology"/>
<evidence type="ECO:0000256" key="5">
    <source>
        <dbReference type="RuleBase" id="RU361279"/>
    </source>
</evidence>
<dbReference type="Proteomes" id="UP000552587">
    <property type="component" value="Unassembled WGS sequence"/>
</dbReference>
<evidence type="ECO:0000256" key="1">
    <source>
        <dbReference type="ARBA" id="ARBA00010638"/>
    </source>
</evidence>
<dbReference type="InterPro" id="IPR002698">
    <property type="entry name" value="FTHF_cligase"/>
</dbReference>
<dbReference type="Gene3D" id="3.40.50.10420">
    <property type="entry name" value="NagB/RpiA/CoA transferase-like"/>
    <property type="match status" value="1"/>
</dbReference>
<comment type="catalytic activity">
    <reaction evidence="5">
        <text>(6S)-5-formyl-5,6,7,8-tetrahydrofolate + ATP = (6R)-5,10-methenyltetrahydrofolate + ADP + phosphate</text>
        <dbReference type="Rhea" id="RHEA:10488"/>
        <dbReference type="ChEBI" id="CHEBI:30616"/>
        <dbReference type="ChEBI" id="CHEBI:43474"/>
        <dbReference type="ChEBI" id="CHEBI:57455"/>
        <dbReference type="ChEBI" id="CHEBI:57457"/>
        <dbReference type="ChEBI" id="CHEBI:456216"/>
        <dbReference type="EC" id="6.3.3.2"/>
    </reaction>
</comment>
<dbReference type="SUPFAM" id="SSF100950">
    <property type="entry name" value="NagB/RpiA/CoA transferase-like"/>
    <property type="match status" value="1"/>
</dbReference>